<evidence type="ECO:0000313" key="4">
    <source>
        <dbReference type="Proteomes" id="UP000287033"/>
    </source>
</evidence>
<feature type="non-terminal residue" evidence="3">
    <location>
        <position position="1"/>
    </location>
</feature>
<evidence type="ECO:0000259" key="2">
    <source>
        <dbReference type="Pfam" id="PF07710"/>
    </source>
</evidence>
<proteinExistence type="predicted"/>
<dbReference type="EMBL" id="BEZZ01035515">
    <property type="protein sequence ID" value="GCC40198.1"/>
    <property type="molecule type" value="Genomic_DNA"/>
</dbReference>
<gene>
    <name evidence="3" type="ORF">chiPu_0024239</name>
</gene>
<sequence length="65" mass="7638">VRGRERYELLKKINHALEVQDLVPDTVIEAYRKQQKHRLKAAQDKDGPEIKKGKKLLVKDERDSD</sequence>
<dbReference type="AlphaFoldDB" id="A0A401TC09"/>
<dbReference type="OrthoDB" id="10510448at2759"/>
<organism evidence="3 4">
    <name type="scientific">Chiloscyllium punctatum</name>
    <name type="common">Brownbanded bambooshark</name>
    <name type="synonym">Hemiscyllium punctatum</name>
    <dbReference type="NCBI Taxonomy" id="137246"/>
    <lineage>
        <taxon>Eukaryota</taxon>
        <taxon>Metazoa</taxon>
        <taxon>Chordata</taxon>
        <taxon>Craniata</taxon>
        <taxon>Vertebrata</taxon>
        <taxon>Chondrichthyes</taxon>
        <taxon>Elasmobranchii</taxon>
        <taxon>Galeomorphii</taxon>
        <taxon>Galeoidea</taxon>
        <taxon>Orectolobiformes</taxon>
        <taxon>Hemiscylliidae</taxon>
        <taxon>Chiloscyllium</taxon>
    </lineage>
</organism>
<feature type="compositionally biased region" description="Basic and acidic residues" evidence="1">
    <location>
        <begin position="41"/>
        <end position="65"/>
    </location>
</feature>
<evidence type="ECO:0000256" key="1">
    <source>
        <dbReference type="SAM" id="MobiDB-lite"/>
    </source>
</evidence>
<dbReference type="STRING" id="137246.A0A401TC09"/>
<dbReference type="Proteomes" id="UP000287033">
    <property type="component" value="Unassembled WGS sequence"/>
</dbReference>
<dbReference type="GO" id="GO:0051262">
    <property type="term" value="P:protein tetramerization"/>
    <property type="evidence" value="ECO:0007669"/>
    <property type="project" value="InterPro"/>
</dbReference>
<accession>A0A401TC09</accession>
<evidence type="ECO:0000313" key="3">
    <source>
        <dbReference type="EMBL" id="GCC40198.1"/>
    </source>
</evidence>
<dbReference type="SUPFAM" id="SSF47719">
    <property type="entry name" value="p53 tetramerization domain"/>
    <property type="match status" value="1"/>
</dbReference>
<dbReference type="Gene3D" id="4.10.170.10">
    <property type="entry name" value="p53-like tetramerisation domain"/>
    <property type="match status" value="1"/>
</dbReference>
<protein>
    <recommendedName>
        <fullName evidence="2">p53 tetramerisation domain-containing protein</fullName>
    </recommendedName>
</protein>
<feature type="region of interest" description="Disordered" evidence="1">
    <location>
        <begin position="38"/>
        <end position="65"/>
    </location>
</feature>
<reference evidence="3 4" key="1">
    <citation type="journal article" date="2018" name="Nat. Ecol. Evol.">
        <title>Shark genomes provide insights into elasmobranch evolution and the origin of vertebrates.</title>
        <authorList>
            <person name="Hara Y"/>
            <person name="Yamaguchi K"/>
            <person name="Onimaru K"/>
            <person name="Kadota M"/>
            <person name="Koyanagi M"/>
            <person name="Keeley SD"/>
            <person name="Tatsumi K"/>
            <person name="Tanaka K"/>
            <person name="Motone F"/>
            <person name="Kageyama Y"/>
            <person name="Nozu R"/>
            <person name="Adachi N"/>
            <person name="Nishimura O"/>
            <person name="Nakagawa R"/>
            <person name="Tanegashima C"/>
            <person name="Kiyatake I"/>
            <person name="Matsumoto R"/>
            <person name="Murakumo K"/>
            <person name="Nishida K"/>
            <person name="Terakita A"/>
            <person name="Kuratani S"/>
            <person name="Sato K"/>
            <person name="Hyodo S Kuraku.S."/>
        </authorList>
    </citation>
    <scope>NUCLEOTIDE SEQUENCE [LARGE SCALE GENOMIC DNA]</scope>
</reference>
<dbReference type="Pfam" id="PF07710">
    <property type="entry name" value="P53_tetramer"/>
    <property type="match status" value="1"/>
</dbReference>
<keyword evidence="4" id="KW-1185">Reference proteome</keyword>
<dbReference type="InterPro" id="IPR036674">
    <property type="entry name" value="p53_tetramer_sf"/>
</dbReference>
<name>A0A401TC09_CHIPU</name>
<comment type="caution">
    <text evidence="3">The sequence shown here is derived from an EMBL/GenBank/DDBJ whole genome shotgun (WGS) entry which is preliminary data.</text>
</comment>
<feature type="domain" description="p53 tetramerisation" evidence="2">
    <location>
        <begin position="1"/>
        <end position="25"/>
    </location>
</feature>
<dbReference type="InterPro" id="IPR010991">
    <property type="entry name" value="p53_tetrameristn"/>
</dbReference>